<keyword evidence="2" id="KW-1185">Reference proteome</keyword>
<dbReference type="Proteomes" id="UP000054359">
    <property type="component" value="Unassembled WGS sequence"/>
</dbReference>
<sequence length="41" mass="4851">MCIEFLICAKFKLCDNKSDTVQLRNFYLCMNELSMEQTQVV</sequence>
<evidence type="ECO:0000313" key="1">
    <source>
        <dbReference type="EMBL" id="KFM80109.1"/>
    </source>
</evidence>
<dbReference type="EMBL" id="KK121271">
    <property type="protein sequence ID" value="KFM80109.1"/>
    <property type="molecule type" value="Genomic_DNA"/>
</dbReference>
<feature type="non-terminal residue" evidence="1">
    <location>
        <position position="41"/>
    </location>
</feature>
<evidence type="ECO:0000313" key="2">
    <source>
        <dbReference type="Proteomes" id="UP000054359"/>
    </source>
</evidence>
<name>A0A087URX0_STEMI</name>
<proteinExistence type="predicted"/>
<accession>A0A087URX0</accession>
<protein>
    <submittedName>
        <fullName evidence="1">Uncharacterized protein</fullName>
    </submittedName>
</protein>
<reference evidence="1 2" key="1">
    <citation type="submission" date="2013-11" db="EMBL/GenBank/DDBJ databases">
        <title>Genome sequencing of Stegodyphus mimosarum.</title>
        <authorList>
            <person name="Bechsgaard J."/>
        </authorList>
    </citation>
    <scope>NUCLEOTIDE SEQUENCE [LARGE SCALE GENOMIC DNA]</scope>
</reference>
<organism evidence="1 2">
    <name type="scientific">Stegodyphus mimosarum</name>
    <name type="common">African social velvet spider</name>
    <dbReference type="NCBI Taxonomy" id="407821"/>
    <lineage>
        <taxon>Eukaryota</taxon>
        <taxon>Metazoa</taxon>
        <taxon>Ecdysozoa</taxon>
        <taxon>Arthropoda</taxon>
        <taxon>Chelicerata</taxon>
        <taxon>Arachnida</taxon>
        <taxon>Araneae</taxon>
        <taxon>Araneomorphae</taxon>
        <taxon>Entelegynae</taxon>
        <taxon>Eresoidea</taxon>
        <taxon>Eresidae</taxon>
        <taxon>Stegodyphus</taxon>
    </lineage>
</organism>
<gene>
    <name evidence="1" type="ORF">X975_02461</name>
</gene>
<dbReference type="AlphaFoldDB" id="A0A087URX0"/>